<feature type="region of interest" description="Disordered" evidence="1">
    <location>
        <begin position="80"/>
        <end position="149"/>
    </location>
</feature>
<proteinExistence type="predicted"/>
<organism evidence="2 3">
    <name type="scientific">Iphiclides podalirius</name>
    <name type="common">scarce swallowtail</name>
    <dbReference type="NCBI Taxonomy" id="110791"/>
    <lineage>
        <taxon>Eukaryota</taxon>
        <taxon>Metazoa</taxon>
        <taxon>Ecdysozoa</taxon>
        <taxon>Arthropoda</taxon>
        <taxon>Hexapoda</taxon>
        <taxon>Insecta</taxon>
        <taxon>Pterygota</taxon>
        <taxon>Neoptera</taxon>
        <taxon>Endopterygota</taxon>
        <taxon>Lepidoptera</taxon>
        <taxon>Glossata</taxon>
        <taxon>Ditrysia</taxon>
        <taxon>Papilionoidea</taxon>
        <taxon>Papilionidae</taxon>
        <taxon>Papilioninae</taxon>
        <taxon>Iphiclides</taxon>
    </lineage>
</organism>
<feature type="compositionally biased region" description="Basic and acidic residues" evidence="1">
    <location>
        <begin position="80"/>
        <end position="129"/>
    </location>
</feature>
<feature type="compositionally biased region" description="Basic and acidic residues" evidence="1">
    <location>
        <begin position="136"/>
        <end position="149"/>
    </location>
</feature>
<evidence type="ECO:0000313" key="3">
    <source>
        <dbReference type="Proteomes" id="UP000837857"/>
    </source>
</evidence>
<name>A0ABN8IEG7_9NEOP</name>
<gene>
    <name evidence="2" type="ORF">IPOD504_LOCUS9335</name>
</gene>
<evidence type="ECO:0000256" key="1">
    <source>
        <dbReference type="SAM" id="MobiDB-lite"/>
    </source>
</evidence>
<sequence>MMYPTDSLKHGPLKLNPFVARSNLDRGIMLKTIQSLCYKSGDGLGVPSPFLVDNILQQTSDYRSQYINQQLESYVLQRYEHSRDDSPEADEVRDGQEVDERRESIDESKMENDDDSKSREDEESYEMKSEAAYYSERYRSEDPRGSEKEVLSVPTLARRCHSCGAFDCPPYACQRTGSSGIRRLEELEKRFNLHGYQEHSGDEEPAREAGQSTDEIVRTCDDYEQKKPPLKFSVSAILGDRGDSTRSSSINGKRSTVPAIRDGTPFVIETCDCYLRVYGRGLTVNVRRLKL</sequence>
<dbReference type="EMBL" id="OW152835">
    <property type="protein sequence ID" value="CAH2056060.1"/>
    <property type="molecule type" value="Genomic_DNA"/>
</dbReference>
<protein>
    <submittedName>
        <fullName evidence="2">Uncharacterized protein</fullName>
    </submittedName>
</protein>
<dbReference type="Proteomes" id="UP000837857">
    <property type="component" value="Chromosome 23"/>
</dbReference>
<keyword evidence="3" id="KW-1185">Reference proteome</keyword>
<feature type="non-terminal residue" evidence="2">
    <location>
        <position position="291"/>
    </location>
</feature>
<evidence type="ECO:0000313" key="2">
    <source>
        <dbReference type="EMBL" id="CAH2056060.1"/>
    </source>
</evidence>
<accession>A0ABN8IEG7</accession>
<reference evidence="2" key="1">
    <citation type="submission" date="2022-03" db="EMBL/GenBank/DDBJ databases">
        <authorList>
            <person name="Martin H S."/>
        </authorList>
    </citation>
    <scope>NUCLEOTIDE SEQUENCE</scope>
</reference>